<accession>A0A0Q0WXR3</accession>
<dbReference type="Gene3D" id="3.10.450.160">
    <property type="entry name" value="inner membrane protein cigr"/>
    <property type="match status" value="1"/>
</dbReference>
<reference evidence="2 3" key="1">
    <citation type="submission" date="2015-10" db="EMBL/GenBank/DDBJ databases">
        <title>Pseudomonas helleri sp. nov. and Pseudomonas weihenstephanensis sp. nov., isolated from raw cows milk.</title>
        <authorList>
            <person name="Von Neubeck M."/>
            <person name="Huptas C."/>
            <person name="Wenning M."/>
            <person name="Scherer S."/>
        </authorList>
    </citation>
    <scope>NUCLEOTIDE SEQUENCE [LARGE SCALE GENOMIC DNA]</scope>
    <source>
        <strain evidence="2 3">BSTT44</strain>
    </source>
</reference>
<keyword evidence="3" id="KW-1185">Reference proteome</keyword>
<evidence type="ECO:0008006" key="4">
    <source>
        <dbReference type="Google" id="ProtNLM"/>
    </source>
</evidence>
<organism evidence="2 3">
    <name type="scientific">Pseudomonas endophytica</name>
    <dbReference type="NCBI Taxonomy" id="1563157"/>
    <lineage>
        <taxon>Bacteria</taxon>
        <taxon>Pseudomonadati</taxon>
        <taxon>Pseudomonadota</taxon>
        <taxon>Gammaproteobacteria</taxon>
        <taxon>Pseudomonadales</taxon>
        <taxon>Pseudomonadaceae</taxon>
        <taxon>Pseudomonas</taxon>
    </lineage>
</organism>
<keyword evidence="1" id="KW-0732">Signal</keyword>
<feature type="signal peptide" evidence="1">
    <location>
        <begin position="1"/>
        <end position="25"/>
    </location>
</feature>
<dbReference type="RefSeq" id="WP_055104238.1">
    <property type="nucleotide sequence ID" value="NZ_LLWH01000203.1"/>
</dbReference>
<protein>
    <recommendedName>
        <fullName evidence="4">Nickel/cobalt transporter regulator</fullName>
    </recommendedName>
</protein>
<dbReference type="AlphaFoldDB" id="A0A0Q0WXR3"/>
<comment type="caution">
    <text evidence="2">The sequence shown here is derived from an EMBL/GenBank/DDBJ whole genome shotgun (WGS) entry which is preliminary data.</text>
</comment>
<evidence type="ECO:0000313" key="3">
    <source>
        <dbReference type="Proteomes" id="UP000050342"/>
    </source>
</evidence>
<evidence type="ECO:0000256" key="1">
    <source>
        <dbReference type="SAM" id="SignalP"/>
    </source>
</evidence>
<dbReference type="Pfam" id="PF11776">
    <property type="entry name" value="RcnB"/>
    <property type="match status" value="1"/>
</dbReference>
<dbReference type="Proteomes" id="UP000050342">
    <property type="component" value="Unassembled WGS sequence"/>
</dbReference>
<feature type="chain" id="PRO_5006186083" description="Nickel/cobalt transporter regulator" evidence="1">
    <location>
        <begin position="26"/>
        <end position="100"/>
    </location>
</feature>
<dbReference type="InterPro" id="IPR024572">
    <property type="entry name" value="RcnB"/>
</dbReference>
<dbReference type="EMBL" id="LLWH01000203">
    <property type="protein sequence ID" value="KQB52274.1"/>
    <property type="molecule type" value="Genomic_DNA"/>
</dbReference>
<evidence type="ECO:0000313" key="2">
    <source>
        <dbReference type="EMBL" id="KQB52274.1"/>
    </source>
</evidence>
<dbReference type="OrthoDB" id="6538939at2"/>
<sequence length="100" mass="11175">MMTYKKQLAALSMGLFCSVCSFAYAADEPSVTMDRPGAGAVEMKVGDIVPAEYQRESLEIKDWKNRKLQAPGEHEQWVEIKGKYMLISVPTGTIKEMVSK</sequence>
<gene>
    <name evidence="2" type="ORF">AQS70_15145</name>
</gene>
<proteinExistence type="predicted"/>
<name>A0A0Q0WXR3_9PSED</name>